<proteinExistence type="predicted"/>
<sequence length="605" mass="66167">MNLEFASYACVGRPCRNFNIPATAVIRDPWDGREKFVLSNMALGETGNLIFIDTETGEGESFLLPGDAGAWGLVNWNDELLVVGTCPEYAYLHSFELKSRTWRSPLRDEGEKYFWNLTLGSDGNVYGGTWPGCSLLRYNPVRHTLENLGRVSDNGKNHYSRPVWGELPGTVFVLAGFDSVQLRAYDIASGTFADFGSPGFTIQEIASEFICTEKDGEYEFYNPRTLEPLPPEPYLSKLADRDITLPNGKKNRVLPLADGRYGGVRGQEYFIAGSLSETPELKPIPVPAPATMIHTLLEGEDGKIWGSCAFGQTIFAYDPADGACWNSPAVCDKGGEVYGMLFIGPRLFLSCYVGGDHVVYDTSRPWNQLLNENPRTLRSVAPELIRPTGRTVLGPDGGVWTGWSAKYGTYGGGLSRIDPGTLEVKSWYDPVPEQQVAGLTADARYLYFTTNGGASGLAYKEEPCHFGVWSAEERRVVRLHRFEEGVRTGSAVMAAGGKVFVAAGNGIREFLPGTFSFARTIELGEACGWMAKISEDEIAAFGTKHLYLISVKEAKARIAAELPGPVHAAAATRAGELYFASKSELYRMDPTARSHADPLEAKGEG</sequence>
<dbReference type="SUPFAM" id="SSF51004">
    <property type="entry name" value="C-terminal (heme d1) domain of cytochrome cd1-nitrite reductase"/>
    <property type="match status" value="1"/>
</dbReference>
<organism evidence="1 2">
    <name type="scientific">Cohnella zeiphila</name>
    <dbReference type="NCBI Taxonomy" id="2761120"/>
    <lineage>
        <taxon>Bacteria</taxon>
        <taxon>Bacillati</taxon>
        <taxon>Bacillota</taxon>
        <taxon>Bacilli</taxon>
        <taxon>Bacillales</taxon>
        <taxon>Paenibacillaceae</taxon>
        <taxon>Cohnella</taxon>
    </lineage>
</organism>
<dbReference type="SUPFAM" id="SSF50969">
    <property type="entry name" value="YVTN repeat-like/Quinoprotein amine dehydrogenase"/>
    <property type="match status" value="1"/>
</dbReference>
<gene>
    <name evidence="1" type="ORF">H7C18_25705</name>
</gene>
<dbReference type="AlphaFoldDB" id="A0A7X0SSJ3"/>
<evidence type="ECO:0000313" key="1">
    <source>
        <dbReference type="EMBL" id="MBB6734324.1"/>
    </source>
</evidence>
<evidence type="ECO:0000313" key="2">
    <source>
        <dbReference type="Proteomes" id="UP000564644"/>
    </source>
</evidence>
<dbReference type="InterPro" id="IPR011044">
    <property type="entry name" value="Quino_amine_DH_bsu"/>
</dbReference>
<keyword evidence="2" id="KW-1185">Reference proteome</keyword>
<protein>
    <submittedName>
        <fullName evidence="1">Uncharacterized protein</fullName>
    </submittedName>
</protein>
<dbReference type="EMBL" id="JACJVO010000032">
    <property type="protein sequence ID" value="MBB6734324.1"/>
    <property type="molecule type" value="Genomic_DNA"/>
</dbReference>
<name>A0A7X0SSJ3_9BACL</name>
<dbReference type="InterPro" id="IPR011048">
    <property type="entry name" value="Haem_d1_sf"/>
</dbReference>
<dbReference type="RefSeq" id="WP_185131960.1">
    <property type="nucleotide sequence ID" value="NZ_JACJVO010000032.1"/>
</dbReference>
<reference evidence="1 2" key="1">
    <citation type="submission" date="2020-08" db="EMBL/GenBank/DDBJ databases">
        <title>Cohnella phylogeny.</title>
        <authorList>
            <person name="Dunlap C."/>
        </authorList>
    </citation>
    <scope>NUCLEOTIDE SEQUENCE [LARGE SCALE GENOMIC DNA]</scope>
    <source>
        <strain evidence="1 2">CBP 2801</strain>
    </source>
</reference>
<comment type="caution">
    <text evidence="1">The sequence shown here is derived from an EMBL/GenBank/DDBJ whole genome shotgun (WGS) entry which is preliminary data.</text>
</comment>
<accession>A0A7X0SSJ3</accession>
<dbReference type="Proteomes" id="UP000564644">
    <property type="component" value="Unassembled WGS sequence"/>
</dbReference>